<feature type="region of interest" description="Disordered" evidence="1">
    <location>
        <begin position="593"/>
        <end position="613"/>
    </location>
</feature>
<feature type="region of interest" description="Disordered" evidence="1">
    <location>
        <begin position="757"/>
        <end position="807"/>
    </location>
</feature>
<name>A0A2B7ZM32_9EURO</name>
<feature type="region of interest" description="Disordered" evidence="1">
    <location>
        <begin position="439"/>
        <end position="479"/>
    </location>
</feature>
<feature type="compositionally biased region" description="Polar residues" evidence="1">
    <location>
        <begin position="903"/>
        <end position="912"/>
    </location>
</feature>
<feature type="compositionally biased region" description="Low complexity" evidence="1">
    <location>
        <begin position="770"/>
        <end position="782"/>
    </location>
</feature>
<feature type="compositionally biased region" description="Basic and acidic residues" evidence="1">
    <location>
        <begin position="1077"/>
        <end position="1089"/>
    </location>
</feature>
<proteinExistence type="predicted"/>
<feature type="compositionally biased region" description="Polar residues" evidence="1">
    <location>
        <begin position="192"/>
        <end position="207"/>
    </location>
</feature>
<evidence type="ECO:0000313" key="2">
    <source>
        <dbReference type="EMBL" id="PGH34705.1"/>
    </source>
</evidence>
<reference evidence="2 3" key="1">
    <citation type="submission" date="2017-10" db="EMBL/GenBank/DDBJ databases">
        <title>Comparative genomics in systemic dimorphic fungi from Ajellomycetaceae.</title>
        <authorList>
            <person name="Munoz J.F."/>
            <person name="Mcewen J.G."/>
            <person name="Clay O.K."/>
            <person name="Cuomo C.A."/>
        </authorList>
    </citation>
    <scope>NUCLEOTIDE SEQUENCE [LARGE SCALE GENOMIC DNA]</scope>
    <source>
        <strain evidence="2 3">UAMH4076</strain>
    </source>
</reference>
<feature type="region of interest" description="Disordered" evidence="1">
    <location>
        <begin position="351"/>
        <end position="373"/>
    </location>
</feature>
<evidence type="ECO:0000256" key="1">
    <source>
        <dbReference type="SAM" id="MobiDB-lite"/>
    </source>
</evidence>
<feature type="compositionally biased region" description="Polar residues" evidence="1">
    <location>
        <begin position="439"/>
        <end position="453"/>
    </location>
</feature>
<feature type="compositionally biased region" description="Low complexity" evidence="1">
    <location>
        <begin position="462"/>
        <end position="475"/>
    </location>
</feature>
<feature type="compositionally biased region" description="Basic and acidic residues" evidence="1">
    <location>
        <begin position="593"/>
        <end position="606"/>
    </location>
</feature>
<comment type="caution">
    <text evidence="2">The sequence shown here is derived from an EMBL/GenBank/DDBJ whole genome shotgun (WGS) entry which is preliminary data.</text>
</comment>
<gene>
    <name evidence="2" type="ORF">GX50_02493</name>
</gene>
<feature type="compositionally biased region" description="Polar residues" evidence="1">
    <location>
        <begin position="155"/>
        <end position="164"/>
    </location>
</feature>
<feature type="region of interest" description="Disordered" evidence="1">
    <location>
        <begin position="501"/>
        <end position="575"/>
    </location>
</feature>
<feature type="region of interest" description="Disordered" evidence="1">
    <location>
        <begin position="861"/>
        <end position="947"/>
    </location>
</feature>
<dbReference type="AlphaFoldDB" id="A0A2B7ZM32"/>
<keyword evidence="3" id="KW-1185">Reference proteome</keyword>
<feature type="compositionally biased region" description="Basic and acidic residues" evidence="1">
    <location>
        <begin position="165"/>
        <end position="177"/>
    </location>
</feature>
<evidence type="ECO:0000313" key="3">
    <source>
        <dbReference type="Proteomes" id="UP000226031"/>
    </source>
</evidence>
<feature type="region of interest" description="Disordered" evidence="1">
    <location>
        <begin position="984"/>
        <end position="1167"/>
    </location>
</feature>
<feature type="compositionally biased region" description="Polar residues" evidence="1">
    <location>
        <begin position="1"/>
        <end position="17"/>
    </location>
</feature>
<feature type="compositionally biased region" description="Low complexity" evidence="1">
    <location>
        <begin position="81"/>
        <end position="98"/>
    </location>
</feature>
<feature type="compositionally biased region" description="Polar residues" evidence="1">
    <location>
        <begin position="692"/>
        <end position="710"/>
    </location>
</feature>
<dbReference type="EMBL" id="PDND01000035">
    <property type="protein sequence ID" value="PGH34705.1"/>
    <property type="molecule type" value="Genomic_DNA"/>
</dbReference>
<feature type="compositionally biased region" description="Pro residues" evidence="1">
    <location>
        <begin position="935"/>
        <end position="944"/>
    </location>
</feature>
<sequence length="1251" mass="136310">MRTRSQPISPSGFQSLETAPRRKKAQTSATASKTTKTTKTTKPTKPAKDASAKVEKKKPGKRDPKKTSKKTASKPEETPNRADNSNDAPAPAPTDDTSVNGPQYDVKDVATNEEPAEESSTDKCEQPTFSSTSPFVVATPVDARPVTMDTAIPSPISSQQVGSQNEHKKPPSLDSLRRTTPSTKPERFTPRHSGSSIPQTNVSSSSEGFLFQPTDNRRESSSSGTGQTLTTNAPSAPALSECPTRHSYPPVSLSGPRPSRPTHRTSTCSFDRSDPQRASRSVNDHFLSHSQLHVSQGQQAGLGINFPSVSLNSRSPALNISHLGLENYPTSQYHPPPAARDAGTSLVRPGSILHPDGSRTFCPNIPTPRGQFQPADRAVHSLPESYFSLYSSPFAPSIELPSSQLNAGSSARFGHSYHSPDFTPFEPFPRNRVYRSWESQASSRAPGTTSDVSGNILPFATPPRTTSTGTQTSPTLASDMVPKCPCCSATLICPDNKHHITPVLGVGQPKRPRTLTKVPASPRKKRARLDSRDDDDDLRSSKKRRDVGTSSIARHRQRRVAPYAERSRRRAVESQGRIDKTLFRIPQLIAQNKADRDATGSDKTEDTDIDEPAWDVLNQMRADAAELSDQERPRSPQAPQTPTRNWGIRGLFNSVPRSISKFIPTFSLSPVRIESSTTGVFSTPPEVGRRPGSSTPLISTPDQGEQAEQSEQSRDFGNLTYSLFPQPLNRRQLLGVSLDVPSPKKGVDKAVVTEATVSKETESDNTQHASNINNNNSNNESSKNPRKRKHYIPESIPNPPGTSYGMDLRYFVDSSLSEPDDNSMPENNNAVDAEQAPAPIPATEQAAIRGILRGTKRVRFDASPENTPSKLRLRHPQPQTIDEGHQITEGHRSSLPNMDDPMNISSEHSTGEPSILTPPANVQTTPPESIGDPQPSSPSPPIIRPNPFGTYCLDYDLFSDDDDLYEEEIAAEAAAAAAATRSGTGDITANQAPTASAQTGDSATSSSQQRPVATHEPSESRGVSQPLATTPEPAPVDSQTSQPSVFANNWTQPPPPRPTPAHASLPPQPTTPVDADAVAKLRSQAEKYKPKLPSGLRASRRYSSSPLSASDSGDNMASQPERFEPLLDSPLPHLNAREPRQATEAKGKASVADKENLPGDQSPYVPNPQIRQLVHDMWMEEDDEAADEVFSREFRRFRQEKSRLEESELEEEEGEEEGEEEEGAAHIEPFNLGSYDEFCQRLGEYRRGRVA</sequence>
<feature type="region of interest" description="Disordered" evidence="1">
    <location>
        <begin position="1200"/>
        <end position="1231"/>
    </location>
</feature>
<accession>A0A2B7ZM32</accession>
<feature type="compositionally biased region" description="Polar residues" evidence="1">
    <location>
        <begin position="1037"/>
        <end position="1051"/>
    </location>
</feature>
<organism evidence="2 3">
    <name type="scientific">[Emmonsia] crescens</name>
    <dbReference type="NCBI Taxonomy" id="73230"/>
    <lineage>
        <taxon>Eukaryota</taxon>
        <taxon>Fungi</taxon>
        <taxon>Dikarya</taxon>
        <taxon>Ascomycota</taxon>
        <taxon>Pezizomycotina</taxon>
        <taxon>Eurotiomycetes</taxon>
        <taxon>Eurotiomycetidae</taxon>
        <taxon>Onygenales</taxon>
        <taxon>Ajellomycetaceae</taxon>
        <taxon>Emergomyces</taxon>
    </lineage>
</organism>
<feature type="compositionally biased region" description="Polar residues" evidence="1">
    <location>
        <begin position="984"/>
        <end position="1011"/>
    </location>
</feature>
<dbReference type="Proteomes" id="UP000226031">
    <property type="component" value="Unassembled WGS sequence"/>
</dbReference>
<feature type="compositionally biased region" description="Basic and acidic residues" evidence="1">
    <location>
        <begin position="882"/>
        <end position="892"/>
    </location>
</feature>
<dbReference type="STRING" id="73230.A0A2B7ZM32"/>
<feature type="region of interest" description="Disordered" evidence="1">
    <location>
        <begin position="676"/>
        <end position="714"/>
    </location>
</feature>
<feature type="compositionally biased region" description="Basic and acidic residues" evidence="1">
    <location>
        <begin position="1135"/>
        <end position="1157"/>
    </location>
</feature>
<feature type="compositionally biased region" description="Acidic residues" evidence="1">
    <location>
        <begin position="1207"/>
        <end position="1222"/>
    </location>
</feature>
<feature type="region of interest" description="Disordered" evidence="1">
    <location>
        <begin position="1"/>
        <end position="278"/>
    </location>
</feature>
<feature type="compositionally biased region" description="Low complexity" evidence="1">
    <location>
        <begin position="1101"/>
        <end position="1112"/>
    </location>
</feature>
<dbReference type="VEuPathDB" id="FungiDB:EMCG_04657"/>
<feature type="region of interest" description="Disordered" evidence="1">
    <location>
        <begin position="625"/>
        <end position="648"/>
    </location>
</feature>
<protein>
    <submittedName>
        <fullName evidence="2">Uncharacterized protein</fullName>
    </submittedName>
</protein>
<feature type="compositionally biased region" description="Low complexity" evidence="1">
    <location>
        <begin position="26"/>
        <end position="44"/>
    </location>
</feature>
<feature type="compositionally biased region" description="Low complexity" evidence="1">
    <location>
        <begin position="221"/>
        <end position="231"/>
    </location>
</feature>